<feature type="transmembrane region" description="Helical" evidence="1">
    <location>
        <begin position="372"/>
        <end position="399"/>
    </location>
</feature>
<keyword evidence="1" id="KW-0812">Transmembrane</keyword>
<proteinExistence type="predicted"/>
<protein>
    <submittedName>
        <fullName evidence="2">Uncharacterized protein</fullName>
    </submittedName>
</protein>
<feature type="transmembrane region" description="Helical" evidence="1">
    <location>
        <begin position="411"/>
        <end position="433"/>
    </location>
</feature>
<keyword evidence="1" id="KW-0472">Membrane</keyword>
<evidence type="ECO:0000313" key="2">
    <source>
        <dbReference type="EMBL" id="PJE76443.1"/>
    </source>
</evidence>
<organism evidence="2 3">
    <name type="scientific">Candidatus Uhrbacteria bacterium CG10_big_fil_rev_8_21_14_0_10_48_16</name>
    <dbReference type="NCBI Taxonomy" id="1975038"/>
    <lineage>
        <taxon>Bacteria</taxon>
        <taxon>Candidatus Uhriibacteriota</taxon>
    </lineage>
</organism>
<sequence>MAKIFEAVAKAAFQRKIEEVSEPIIKQALTTGLDENQTAKMVVKAIMSIPGHRLVGHALFNEAGEFLSRHAGELWPGDNRPQIIALRQVLKTVGPGLVATSDATADVLEQIANDKIDGVITTQRSAPADRKADMDYVVVVPDHFGMEPFFPVKMSDTGSVLLTPQGAPRVLSRKFVTFAERWICDNPKKVIKTGGGRGQQGKTEEIAPTAPWQIYSFQDWLKLVEGGDEIGQDVVDALRSEFAPPKSWDEKVSPETWAVFRAYVRTRRASQNAGRSDWLDREDSEALVTRMMERQPTPHRVNQMVGMALFDRIKGGAQPGYLPDSAVQEFHDAIDIFLYGDQDKLSKILRAVRDVRRSASASGVSGLRVSIAVLWMTSVIWLPIVGATLLLFMSVLMFIQGVFTPVTGTTLYFGHTVDSKAVALWLTFGSGWVAYVPTWFFPIFQTATSFLNGLFPGLKTDWLSSVGRKIVAFALVVCSGMEFYAVALNLDPLFRVMILAGVSVTTGMQFARIDSGFRYKVEQSVESASWIITLVFGAFPLAIAYIYGAYLGNPTEGKAILDWATGSYSSVSGHWYGLLVLLALGALFAGWVLSRSELLPDMKSAVKNPARWVLTLVLALGVLLILSEAHRSGAIGCGATPTPLAPVKTITITTPPAPGGPSRAELCARADRGGLSKFACDDL</sequence>
<gene>
    <name evidence="2" type="ORF">COV05_04535</name>
</gene>
<comment type="caution">
    <text evidence="2">The sequence shown here is derived from an EMBL/GenBank/DDBJ whole genome shotgun (WGS) entry which is preliminary data.</text>
</comment>
<keyword evidence="1" id="KW-1133">Transmembrane helix</keyword>
<dbReference type="EMBL" id="PFEU01000019">
    <property type="protein sequence ID" value="PJE76443.1"/>
    <property type="molecule type" value="Genomic_DNA"/>
</dbReference>
<feature type="transmembrane region" description="Helical" evidence="1">
    <location>
        <begin position="531"/>
        <end position="553"/>
    </location>
</feature>
<feature type="transmembrane region" description="Helical" evidence="1">
    <location>
        <begin position="493"/>
        <end position="511"/>
    </location>
</feature>
<feature type="transmembrane region" description="Helical" evidence="1">
    <location>
        <begin position="573"/>
        <end position="593"/>
    </location>
</feature>
<reference evidence="3" key="1">
    <citation type="submission" date="2017-09" db="EMBL/GenBank/DDBJ databases">
        <title>Depth-based differentiation of microbial function through sediment-hosted aquifers and enrichment of novel symbionts in the deep terrestrial subsurface.</title>
        <authorList>
            <person name="Probst A.J."/>
            <person name="Ladd B."/>
            <person name="Jarett J.K."/>
            <person name="Geller-Mcgrath D.E."/>
            <person name="Sieber C.M.K."/>
            <person name="Emerson J.B."/>
            <person name="Anantharaman K."/>
            <person name="Thomas B.C."/>
            <person name="Malmstrom R."/>
            <person name="Stieglmeier M."/>
            <person name="Klingl A."/>
            <person name="Woyke T."/>
            <person name="Ryan C.M."/>
            <person name="Banfield J.F."/>
        </authorList>
    </citation>
    <scope>NUCLEOTIDE SEQUENCE [LARGE SCALE GENOMIC DNA]</scope>
</reference>
<evidence type="ECO:0000256" key="1">
    <source>
        <dbReference type="SAM" id="Phobius"/>
    </source>
</evidence>
<accession>A0A2M8LG66</accession>
<feature type="transmembrane region" description="Helical" evidence="1">
    <location>
        <begin position="470"/>
        <end position="487"/>
    </location>
</feature>
<name>A0A2M8LG66_9BACT</name>
<dbReference type="Proteomes" id="UP000231436">
    <property type="component" value="Unassembled WGS sequence"/>
</dbReference>
<feature type="transmembrane region" description="Helical" evidence="1">
    <location>
        <begin position="609"/>
        <end position="627"/>
    </location>
</feature>
<evidence type="ECO:0000313" key="3">
    <source>
        <dbReference type="Proteomes" id="UP000231436"/>
    </source>
</evidence>
<dbReference type="AlphaFoldDB" id="A0A2M8LG66"/>